<proteinExistence type="inferred from homology"/>
<accession>A0A8T1VM33</accession>
<evidence type="ECO:0008006" key="11">
    <source>
        <dbReference type="Google" id="ProtNLM"/>
    </source>
</evidence>
<sequence length="874" mass="96460">MRSCAATMRCESRPQHCRVSSKAQKPPRTSSKQFGARPSNRLQPVDNLQPSKTLIAMGNRGSKPKDTGEEAPEEDTRKSTHPTDEMASTNPFKPNNRKCTDVLCLLFFVVFWIGMVIIAGVGYQHGKPQRLIYGTDWMGRTCGARGDKTDAVPAYDLSDYKYMIYPRLSEDLMALSAAGYTAKQLASPSTLRKLFGVCVPSCPLLTDAPTGQDLYVHAYLDYTMHQVPVNENDTSAGAAMEYEKAGSPWRLVTNSSSVLYRCVELTKIQVTQTARCVDDCTASEEASYQPGTPLTCGTNETKNPFRDCGDKTCAEMVTALRPNCTSLETTKEERQIGSTTEDPITNMLSRKWYLVARWLGDLQKAAFPILICGGLFALLLGLFWLVMLRYCAGLFVWLVIVFVVAMQIVITVFCAYEGNLISSTSMQSTLSGMGMSSENAQALTAATTTYITSAGISAAEDQAHYWAIACYVLTAIDVLLLLLLIFMCGRIRIAIGIIREASKALQSMPMLTLYPIVPTFFAVGLVAYWLVAAAFIATSGKVSLNDVASAASDVTGANVEGVVPVQMKEDNTMHYLMIYHLFGLLWTSQFIQAAAYATIAGAFCEYYWTLDKRRVPARPVLRSMWRTIRYHFGSVAFGSLIIAIVQFLRIALEYIDQKMRAAKQGNAVVKVAMMCLKCFLWCFEKCLKFLNKNAFIVMAMKGHSFCPSMKASFSLLLANAARVATVSIIARFLMILGKIFITGFCMLFMFVFIRYPPTHLPSFFMGDLASVSSPIFPMLLTGVLSYATASFFLDVYGTGIDTILLCFCEDCNVNKTSEQYYMSDELVAFIEGPAKHNAFTVYQSSRGASNTRDSAATTAPPIFQPQTGPMTKIN</sequence>
<feature type="transmembrane region" description="Helical" evidence="8">
    <location>
        <begin position="102"/>
        <end position="123"/>
    </location>
</feature>
<feature type="transmembrane region" description="Helical" evidence="8">
    <location>
        <begin position="775"/>
        <end position="793"/>
    </location>
</feature>
<feature type="transmembrane region" description="Helical" evidence="8">
    <location>
        <begin position="510"/>
        <end position="537"/>
    </location>
</feature>
<evidence type="ECO:0000256" key="4">
    <source>
        <dbReference type="ARBA" id="ARBA00022989"/>
    </source>
</evidence>
<keyword evidence="5 8" id="KW-0472">Membrane</keyword>
<evidence type="ECO:0000256" key="7">
    <source>
        <dbReference type="SAM" id="MobiDB-lite"/>
    </source>
</evidence>
<feature type="compositionally biased region" description="Polar residues" evidence="7">
    <location>
        <begin position="40"/>
        <end position="52"/>
    </location>
</feature>
<dbReference type="PANTHER" id="PTHR12385:SF14">
    <property type="entry name" value="CHOLINE TRANSPORTER-LIKE 2"/>
    <property type="match status" value="1"/>
</dbReference>
<evidence type="ECO:0000313" key="9">
    <source>
        <dbReference type="EMBL" id="KAG7382337.1"/>
    </source>
</evidence>
<reference evidence="9" key="1">
    <citation type="submission" date="2021-02" db="EMBL/GenBank/DDBJ databases">
        <authorList>
            <person name="Palmer J.M."/>
        </authorList>
    </citation>
    <scope>NUCLEOTIDE SEQUENCE</scope>
    <source>
        <strain evidence="9">SCRP734</strain>
    </source>
</reference>
<dbReference type="Pfam" id="PF04515">
    <property type="entry name" value="Choline_transpo"/>
    <property type="match status" value="1"/>
</dbReference>
<dbReference type="Proteomes" id="UP000694044">
    <property type="component" value="Unassembled WGS sequence"/>
</dbReference>
<feature type="compositionally biased region" description="Basic and acidic residues" evidence="7">
    <location>
        <begin position="63"/>
        <end position="84"/>
    </location>
</feature>
<feature type="transmembrane region" description="Helical" evidence="8">
    <location>
        <begin position="732"/>
        <end position="755"/>
    </location>
</feature>
<name>A0A8T1VM33_9STRA</name>
<dbReference type="OrthoDB" id="420519at2759"/>
<evidence type="ECO:0000256" key="6">
    <source>
        <dbReference type="ARBA" id="ARBA00023180"/>
    </source>
</evidence>
<dbReference type="GO" id="GO:0022857">
    <property type="term" value="F:transmembrane transporter activity"/>
    <property type="evidence" value="ECO:0007669"/>
    <property type="project" value="InterPro"/>
</dbReference>
<evidence type="ECO:0000313" key="10">
    <source>
        <dbReference type="Proteomes" id="UP000694044"/>
    </source>
</evidence>
<feature type="transmembrane region" description="Helical" evidence="8">
    <location>
        <begin position="664"/>
        <end position="683"/>
    </location>
</feature>
<dbReference type="PANTHER" id="PTHR12385">
    <property type="entry name" value="CHOLINE TRANSPORTER-LIKE (SLC FAMILY 44)"/>
    <property type="match status" value="1"/>
</dbReference>
<keyword evidence="10" id="KW-1185">Reference proteome</keyword>
<keyword evidence="3 8" id="KW-0812">Transmembrane</keyword>
<feature type="transmembrane region" description="Helical" evidence="8">
    <location>
        <begin position="630"/>
        <end position="652"/>
    </location>
</feature>
<evidence type="ECO:0000256" key="2">
    <source>
        <dbReference type="ARBA" id="ARBA00007168"/>
    </source>
</evidence>
<keyword evidence="6" id="KW-0325">Glycoprotein</keyword>
<comment type="caution">
    <text evidence="9">The sequence shown here is derived from an EMBL/GenBank/DDBJ whole genome shotgun (WGS) entry which is preliminary data.</text>
</comment>
<feature type="compositionally biased region" description="Polar residues" evidence="7">
    <location>
        <begin position="21"/>
        <end position="33"/>
    </location>
</feature>
<dbReference type="EMBL" id="JAGDFM010000211">
    <property type="protein sequence ID" value="KAG7382337.1"/>
    <property type="molecule type" value="Genomic_DNA"/>
</dbReference>
<dbReference type="GO" id="GO:0016020">
    <property type="term" value="C:membrane"/>
    <property type="evidence" value="ECO:0007669"/>
    <property type="project" value="UniProtKB-SubCell"/>
</dbReference>
<dbReference type="AlphaFoldDB" id="A0A8T1VM33"/>
<dbReference type="InterPro" id="IPR007603">
    <property type="entry name" value="Choline_transptr-like"/>
</dbReference>
<evidence type="ECO:0000256" key="3">
    <source>
        <dbReference type="ARBA" id="ARBA00022692"/>
    </source>
</evidence>
<feature type="transmembrane region" description="Helical" evidence="8">
    <location>
        <begin position="394"/>
        <end position="416"/>
    </location>
</feature>
<feature type="compositionally biased region" description="Polar residues" evidence="7">
    <location>
        <begin position="864"/>
        <end position="874"/>
    </location>
</feature>
<evidence type="ECO:0000256" key="5">
    <source>
        <dbReference type="ARBA" id="ARBA00023136"/>
    </source>
</evidence>
<organism evidence="9 10">
    <name type="scientific">Phytophthora pseudosyringae</name>
    <dbReference type="NCBI Taxonomy" id="221518"/>
    <lineage>
        <taxon>Eukaryota</taxon>
        <taxon>Sar</taxon>
        <taxon>Stramenopiles</taxon>
        <taxon>Oomycota</taxon>
        <taxon>Peronosporomycetes</taxon>
        <taxon>Peronosporales</taxon>
        <taxon>Peronosporaceae</taxon>
        <taxon>Phytophthora</taxon>
    </lineage>
</organism>
<evidence type="ECO:0000256" key="8">
    <source>
        <dbReference type="SAM" id="Phobius"/>
    </source>
</evidence>
<keyword evidence="4 8" id="KW-1133">Transmembrane helix</keyword>
<feature type="transmembrane region" description="Helical" evidence="8">
    <location>
        <begin position="465"/>
        <end position="489"/>
    </location>
</feature>
<feature type="transmembrane region" description="Helical" evidence="8">
    <location>
        <begin position="590"/>
        <end position="609"/>
    </location>
</feature>
<evidence type="ECO:0000256" key="1">
    <source>
        <dbReference type="ARBA" id="ARBA00004141"/>
    </source>
</evidence>
<feature type="transmembrane region" description="Helical" evidence="8">
    <location>
        <begin position="365"/>
        <end position="387"/>
    </location>
</feature>
<comment type="similarity">
    <text evidence="2">Belongs to the CTL (choline transporter-like) family.</text>
</comment>
<protein>
    <recommendedName>
        <fullName evidence="11">Choline transporter-like protein</fullName>
    </recommendedName>
</protein>
<gene>
    <name evidence="9" type="ORF">PHYPSEUDO_005015</name>
</gene>
<feature type="region of interest" description="Disordered" evidence="7">
    <location>
        <begin position="850"/>
        <end position="874"/>
    </location>
</feature>
<feature type="region of interest" description="Disordered" evidence="7">
    <location>
        <begin position="1"/>
        <end position="92"/>
    </location>
</feature>
<comment type="subcellular location">
    <subcellularLocation>
        <location evidence="1">Membrane</location>
        <topology evidence="1">Multi-pass membrane protein</topology>
    </subcellularLocation>
</comment>